<keyword evidence="8 10" id="KW-0472">Membrane</keyword>
<evidence type="ECO:0000256" key="7">
    <source>
        <dbReference type="ARBA" id="ARBA00022989"/>
    </source>
</evidence>
<evidence type="ECO:0000256" key="4">
    <source>
        <dbReference type="ARBA" id="ARBA00022597"/>
    </source>
</evidence>
<dbReference type="GO" id="GO:0016020">
    <property type="term" value="C:membrane"/>
    <property type="evidence" value="ECO:0007669"/>
    <property type="project" value="InterPro"/>
</dbReference>
<dbReference type="Gene3D" id="1.20.1280.290">
    <property type="match status" value="2"/>
</dbReference>
<comment type="caution">
    <text evidence="11">The sequence shown here is derived from an EMBL/GenBank/DDBJ whole genome shotgun (WGS) entry which is preliminary data.</text>
</comment>
<dbReference type="OrthoDB" id="409725at2759"/>
<feature type="transmembrane region" description="Helical" evidence="10">
    <location>
        <begin position="179"/>
        <end position="201"/>
    </location>
</feature>
<comment type="similarity">
    <text evidence="2">Belongs to the SWEET sugar transporter family.</text>
</comment>
<keyword evidence="4" id="KW-0762">Sugar transport</keyword>
<dbReference type="Pfam" id="PF03083">
    <property type="entry name" value="MtN3_slv"/>
    <property type="match status" value="1"/>
</dbReference>
<gene>
    <name evidence="11" type="ORF">F1559_005069</name>
</gene>
<feature type="transmembrane region" description="Helical" evidence="10">
    <location>
        <begin position="155"/>
        <end position="173"/>
    </location>
</feature>
<dbReference type="AlphaFoldDB" id="A0A7J7IQS1"/>
<evidence type="ECO:0000256" key="6">
    <source>
        <dbReference type="ARBA" id="ARBA00022737"/>
    </source>
</evidence>
<dbReference type="GO" id="GO:0012505">
    <property type="term" value="C:endomembrane system"/>
    <property type="evidence" value="ECO:0007669"/>
    <property type="project" value="UniProtKB-SubCell"/>
</dbReference>
<evidence type="ECO:0000256" key="8">
    <source>
        <dbReference type="ARBA" id="ARBA00023136"/>
    </source>
</evidence>
<evidence type="ECO:0000313" key="12">
    <source>
        <dbReference type="Proteomes" id="UP000530660"/>
    </source>
</evidence>
<organism evidence="11 12">
    <name type="scientific">Cyanidiococcus yangmingshanensis</name>
    <dbReference type="NCBI Taxonomy" id="2690220"/>
    <lineage>
        <taxon>Eukaryota</taxon>
        <taxon>Rhodophyta</taxon>
        <taxon>Bangiophyceae</taxon>
        <taxon>Cyanidiales</taxon>
        <taxon>Cyanidiaceae</taxon>
        <taxon>Cyanidiococcus</taxon>
    </lineage>
</organism>
<reference evidence="11 12" key="1">
    <citation type="journal article" date="2020" name="J. Phycol.">
        <title>Comparative genome analysis reveals Cyanidiococcus gen. nov., a new extremophilic red algal genus sister to Cyanidioschyzon (Cyanidioschyzonaceae, Rhodophyta).</title>
        <authorList>
            <person name="Liu S.-L."/>
            <person name="Chiang Y.-R."/>
            <person name="Yoon H.S."/>
            <person name="Fu H.-Y."/>
        </authorList>
    </citation>
    <scope>NUCLEOTIDE SEQUENCE [LARGE SCALE GENOMIC DNA]</scope>
    <source>
        <strain evidence="11 12">THAL066</strain>
    </source>
</reference>
<evidence type="ECO:0000313" key="11">
    <source>
        <dbReference type="EMBL" id="KAF6005465.1"/>
    </source>
</evidence>
<sequence length="510" mass="55252">MAPLSGAAFIILDYVVPSLGTVVSFLLFISPLPRVLAVRRRLVGVMRSRRSVTVQTSFESSLVSVSTPVPQLAETEEHNTVIGVRDIGALGTGDSVNAPRDRADGSEAASDSTRSEVDRVAIPIIVGDARSLADNKSSSAEMPTEDKVLGVVNPLPYPLMLGNAIAWISYGFVESDYFVFWSNAPGMVLCLFYVAVAYAALRLDEWRARQVNSGEHPLPEIPPVVVQPQSRNWRWWTRPTKESCLFNRRNANGTFTGVIGNGSTDAPVLNNHGSVDAEQPAFHGVHSTGLVRSDTTESLLPKAIPVPRRRRSWMTGMSTRRLFEAILFVVAIVLVVSGFFVYIPLASNGIWHNQNARVLVAGLVANILLGFMYSSPLFLIRTIFQTRDASIIDRNLALMSLINGTLWTAYGFAKREPFIYVLNILGASLGAIQLLLLAIYSRKRAPPKRIVAPPELEPVFATTPAQVLNVAQNEPPVLESSRASDGSLTLVIAEGSLNPPVTTAAAAAAA</sequence>
<keyword evidence="12" id="KW-1185">Reference proteome</keyword>
<feature type="transmembrane region" description="Helical" evidence="10">
    <location>
        <begin position="396"/>
        <end position="413"/>
    </location>
</feature>
<evidence type="ECO:0000256" key="2">
    <source>
        <dbReference type="ARBA" id="ARBA00007809"/>
    </source>
</evidence>
<dbReference type="PANTHER" id="PTHR10791:SF224">
    <property type="entry name" value="SUGAR TRANSPORTER SWEET"/>
    <property type="match status" value="1"/>
</dbReference>
<dbReference type="EMBL" id="VWRR01000001">
    <property type="protein sequence ID" value="KAF6005465.1"/>
    <property type="molecule type" value="Genomic_DNA"/>
</dbReference>
<keyword evidence="7 10" id="KW-1133">Transmembrane helix</keyword>
<evidence type="ECO:0000256" key="10">
    <source>
        <dbReference type="SAM" id="Phobius"/>
    </source>
</evidence>
<evidence type="ECO:0000256" key="3">
    <source>
        <dbReference type="ARBA" id="ARBA00022448"/>
    </source>
</evidence>
<evidence type="ECO:0000256" key="9">
    <source>
        <dbReference type="SAM" id="MobiDB-lite"/>
    </source>
</evidence>
<protein>
    <recommendedName>
        <fullName evidence="13">Sugar transporter</fullName>
    </recommendedName>
</protein>
<feature type="transmembrane region" description="Helical" evidence="10">
    <location>
        <begin position="6"/>
        <end position="32"/>
    </location>
</feature>
<dbReference type="InterPro" id="IPR047664">
    <property type="entry name" value="SWEET"/>
</dbReference>
<keyword evidence="3" id="KW-0813">Transport</keyword>
<feature type="transmembrane region" description="Helical" evidence="10">
    <location>
        <begin position="322"/>
        <end position="343"/>
    </location>
</feature>
<dbReference type="Proteomes" id="UP000530660">
    <property type="component" value="Unassembled WGS sequence"/>
</dbReference>
<dbReference type="GO" id="GO:0051119">
    <property type="term" value="F:sugar transmembrane transporter activity"/>
    <property type="evidence" value="ECO:0007669"/>
    <property type="project" value="InterPro"/>
</dbReference>
<feature type="region of interest" description="Disordered" evidence="9">
    <location>
        <begin position="92"/>
        <end position="115"/>
    </location>
</feature>
<evidence type="ECO:0000256" key="1">
    <source>
        <dbReference type="ARBA" id="ARBA00004127"/>
    </source>
</evidence>
<accession>A0A7J7IQS1</accession>
<comment type="subcellular location">
    <subcellularLocation>
        <location evidence="1">Endomembrane system</location>
        <topology evidence="1">Multi-pass membrane protein</topology>
    </subcellularLocation>
</comment>
<keyword evidence="5 10" id="KW-0812">Transmembrane</keyword>
<dbReference type="InterPro" id="IPR004316">
    <property type="entry name" value="SWEET_rpt"/>
</dbReference>
<evidence type="ECO:0000256" key="5">
    <source>
        <dbReference type="ARBA" id="ARBA00022692"/>
    </source>
</evidence>
<feature type="transmembrane region" description="Helical" evidence="10">
    <location>
        <begin position="363"/>
        <end position="384"/>
    </location>
</feature>
<name>A0A7J7IQS1_9RHOD</name>
<feature type="transmembrane region" description="Helical" evidence="10">
    <location>
        <begin position="419"/>
        <end position="440"/>
    </location>
</feature>
<proteinExistence type="inferred from homology"/>
<dbReference type="PANTHER" id="PTHR10791">
    <property type="entry name" value="RAG1-ACTIVATING PROTEIN 1"/>
    <property type="match status" value="1"/>
</dbReference>
<evidence type="ECO:0008006" key="13">
    <source>
        <dbReference type="Google" id="ProtNLM"/>
    </source>
</evidence>
<keyword evidence="6" id="KW-0677">Repeat</keyword>